<sequence>AFLILCISGFIILEGFEVLLEMSCYAGFEVLFEMSCNAGSNELSRHLYKK</sequence>
<dbReference type="AlphaFoldDB" id="A0A3N4M0X7"/>
<feature type="chain" id="PRO_5018263270" evidence="1">
    <location>
        <begin position="16"/>
        <end position="50"/>
    </location>
</feature>
<protein>
    <submittedName>
        <fullName evidence="2">Uncharacterized protein</fullName>
    </submittedName>
</protein>
<evidence type="ECO:0000313" key="2">
    <source>
        <dbReference type="EMBL" id="RPB27042.1"/>
    </source>
</evidence>
<dbReference type="Proteomes" id="UP000267821">
    <property type="component" value="Unassembled WGS sequence"/>
</dbReference>
<feature type="non-terminal residue" evidence="2">
    <location>
        <position position="1"/>
    </location>
</feature>
<accession>A0A3N4M0X7</accession>
<keyword evidence="1" id="KW-0732">Signal</keyword>
<dbReference type="EMBL" id="ML121532">
    <property type="protein sequence ID" value="RPB27042.1"/>
    <property type="molecule type" value="Genomic_DNA"/>
</dbReference>
<dbReference type="InParanoid" id="A0A3N4M0X7"/>
<evidence type="ECO:0000256" key="1">
    <source>
        <dbReference type="SAM" id="SignalP"/>
    </source>
</evidence>
<feature type="signal peptide" evidence="1">
    <location>
        <begin position="1"/>
        <end position="15"/>
    </location>
</feature>
<name>A0A3N4M0X7_9PEZI</name>
<keyword evidence="3" id="KW-1185">Reference proteome</keyword>
<reference evidence="2 3" key="1">
    <citation type="journal article" date="2018" name="Nat. Ecol. Evol.">
        <title>Pezizomycetes genomes reveal the molecular basis of ectomycorrhizal truffle lifestyle.</title>
        <authorList>
            <person name="Murat C."/>
            <person name="Payen T."/>
            <person name="Noel B."/>
            <person name="Kuo A."/>
            <person name="Morin E."/>
            <person name="Chen J."/>
            <person name="Kohler A."/>
            <person name="Krizsan K."/>
            <person name="Balestrini R."/>
            <person name="Da Silva C."/>
            <person name="Montanini B."/>
            <person name="Hainaut M."/>
            <person name="Levati E."/>
            <person name="Barry K.W."/>
            <person name="Belfiori B."/>
            <person name="Cichocki N."/>
            <person name="Clum A."/>
            <person name="Dockter R.B."/>
            <person name="Fauchery L."/>
            <person name="Guy J."/>
            <person name="Iotti M."/>
            <person name="Le Tacon F."/>
            <person name="Lindquist E.A."/>
            <person name="Lipzen A."/>
            <person name="Malagnac F."/>
            <person name="Mello A."/>
            <person name="Molinier V."/>
            <person name="Miyauchi S."/>
            <person name="Poulain J."/>
            <person name="Riccioni C."/>
            <person name="Rubini A."/>
            <person name="Sitrit Y."/>
            <person name="Splivallo R."/>
            <person name="Traeger S."/>
            <person name="Wang M."/>
            <person name="Zifcakova L."/>
            <person name="Wipf D."/>
            <person name="Zambonelli A."/>
            <person name="Paolocci F."/>
            <person name="Nowrousian M."/>
            <person name="Ottonello S."/>
            <person name="Baldrian P."/>
            <person name="Spatafora J.W."/>
            <person name="Henrissat B."/>
            <person name="Nagy L.G."/>
            <person name="Aury J.M."/>
            <person name="Wincker P."/>
            <person name="Grigoriev I.V."/>
            <person name="Bonfante P."/>
            <person name="Martin F.M."/>
        </authorList>
    </citation>
    <scope>NUCLEOTIDE SEQUENCE [LARGE SCALE GENOMIC DNA]</scope>
    <source>
        <strain evidence="2 3">ATCC MYA-4762</strain>
    </source>
</reference>
<proteinExistence type="predicted"/>
<evidence type="ECO:0000313" key="3">
    <source>
        <dbReference type="Proteomes" id="UP000267821"/>
    </source>
</evidence>
<organism evidence="2 3">
    <name type="scientific">Terfezia boudieri ATCC MYA-4762</name>
    <dbReference type="NCBI Taxonomy" id="1051890"/>
    <lineage>
        <taxon>Eukaryota</taxon>
        <taxon>Fungi</taxon>
        <taxon>Dikarya</taxon>
        <taxon>Ascomycota</taxon>
        <taxon>Pezizomycotina</taxon>
        <taxon>Pezizomycetes</taxon>
        <taxon>Pezizales</taxon>
        <taxon>Pezizaceae</taxon>
        <taxon>Terfezia</taxon>
    </lineage>
</organism>
<gene>
    <name evidence="2" type="ORF">L211DRAFT_834705</name>
</gene>